<dbReference type="EMBL" id="MN739677">
    <property type="protein sequence ID" value="QHT20353.1"/>
    <property type="molecule type" value="Genomic_DNA"/>
</dbReference>
<organism evidence="2">
    <name type="scientific">viral metagenome</name>
    <dbReference type="NCBI Taxonomy" id="1070528"/>
    <lineage>
        <taxon>unclassified sequences</taxon>
        <taxon>metagenomes</taxon>
        <taxon>organismal metagenomes</taxon>
    </lineage>
</organism>
<protein>
    <submittedName>
        <fullName evidence="2">Uncharacterized protein</fullName>
    </submittedName>
</protein>
<name>A0A6C0DVQ1_9ZZZZ</name>
<dbReference type="AlphaFoldDB" id="A0A6C0DVQ1"/>
<sequence length="196" mass="21202">MIIKATLCTLLLILVVVIATSYYVNKEGFDDISNGYLSSISNDLQSAMNTVSSDVGGAISTVSSDIMPDSTAPVPDSSVGSSVPTRTDVVPEVSISGSGYNAMNLNERAELLKDIQKLVKNEVLANRSTKPIISGETRKSQDTDSTAQGKEYEESCYKETEYRCPKNPDGSCPPVPDMTQYIKKDEIPCYGCSLDY</sequence>
<proteinExistence type="predicted"/>
<reference evidence="2" key="1">
    <citation type="journal article" date="2020" name="Nature">
        <title>Giant virus diversity and host interactions through global metagenomics.</title>
        <authorList>
            <person name="Schulz F."/>
            <person name="Roux S."/>
            <person name="Paez-Espino D."/>
            <person name="Jungbluth S."/>
            <person name="Walsh D.A."/>
            <person name="Denef V.J."/>
            <person name="McMahon K.D."/>
            <person name="Konstantinidis K.T."/>
            <person name="Eloe-Fadrosh E.A."/>
            <person name="Kyrpides N.C."/>
            <person name="Woyke T."/>
        </authorList>
    </citation>
    <scope>NUCLEOTIDE SEQUENCE</scope>
    <source>
        <strain evidence="2">GVMAG-M-3300023174-60</strain>
    </source>
</reference>
<evidence type="ECO:0000313" key="2">
    <source>
        <dbReference type="EMBL" id="QHT20353.1"/>
    </source>
</evidence>
<evidence type="ECO:0000256" key="1">
    <source>
        <dbReference type="SAM" id="MobiDB-lite"/>
    </source>
</evidence>
<feature type="compositionally biased region" description="Low complexity" evidence="1">
    <location>
        <begin position="73"/>
        <end position="84"/>
    </location>
</feature>
<accession>A0A6C0DVQ1</accession>
<feature type="region of interest" description="Disordered" evidence="1">
    <location>
        <begin position="66"/>
        <end position="85"/>
    </location>
</feature>